<reference evidence="2 3" key="1">
    <citation type="journal article" date="2010" name="Nature">
        <title>The Ectocarpus genome and the independent evolution of multicellularity in brown algae.</title>
        <authorList>
            <person name="Cock J.M."/>
            <person name="Sterck L."/>
            <person name="Rouze P."/>
            <person name="Scornet D."/>
            <person name="Allen A.E."/>
            <person name="Amoutzias G."/>
            <person name="Anthouard V."/>
            <person name="Artiguenave F."/>
            <person name="Aury J.M."/>
            <person name="Badger J.H."/>
            <person name="Beszteri B."/>
            <person name="Billiau K."/>
            <person name="Bonnet E."/>
            <person name="Bothwell J.H."/>
            <person name="Bowler C."/>
            <person name="Boyen C."/>
            <person name="Brownlee C."/>
            <person name="Carrano C.J."/>
            <person name="Charrier B."/>
            <person name="Cho G.Y."/>
            <person name="Coelho S.M."/>
            <person name="Collen J."/>
            <person name="Corre E."/>
            <person name="Da Silva C."/>
            <person name="Delage L."/>
            <person name="Delaroque N."/>
            <person name="Dittami S.M."/>
            <person name="Doulbeau S."/>
            <person name="Elias M."/>
            <person name="Farnham G."/>
            <person name="Gachon C.M."/>
            <person name="Gschloessl B."/>
            <person name="Heesch S."/>
            <person name="Jabbari K."/>
            <person name="Jubin C."/>
            <person name="Kawai H."/>
            <person name="Kimura K."/>
            <person name="Kloareg B."/>
            <person name="Kupper F.C."/>
            <person name="Lang D."/>
            <person name="Le Bail A."/>
            <person name="Leblanc C."/>
            <person name="Lerouge P."/>
            <person name="Lohr M."/>
            <person name="Lopez P.J."/>
            <person name="Martens C."/>
            <person name="Maumus F."/>
            <person name="Michel G."/>
            <person name="Miranda-Saavedra D."/>
            <person name="Morales J."/>
            <person name="Moreau H."/>
            <person name="Motomura T."/>
            <person name="Nagasato C."/>
            <person name="Napoli C.A."/>
            <person name="Nelson D.R."/>
            <person name="Nyvall-Collen P."/>
            <person name="Peters A.F."/>
            <person name="Pommier C."/>
            <person name="Potin P."/>
            <person name="Poulain J."/>
            <person name="Quesneville H."/>
            <person name="Read B."/>
            <person name="Rensing S.A."/>
            <person name="Ritter A."/>
            <person name="Rousvoal S."/>
            <person name="Samanta M."/>
            <person name="Samson G."/>
            <person name="Schroeder D.C."/>
            <person name="Segurens B."/>
            <person name="Strittmatter M."/>
            <person name="Tonon T."/>
            <person name="Tregear J.W."/>
            <person name="Valentin K."/>
            <person name="von Dassow P."/>
            <person name="Yamagishi T."/>
            <person name="Van de Peer Y."/>
            <person name="Wincker P."/>
        </authorList>
    </citation>
    <scope>NUCLEOTIDE SEQUENCE [LARGE SCALE GENOMIC DNA]</scope>
    <source>
        <strain evidence="3">Ec32 / CCAP1310/4</strain>
    </source>
</reference>
<dbReference type="PANTHER" id="PTHR13802:SF52">
    <property type="entry name" value="MUCIN-4"/>
    <property type="match status" value="1"/>
</dbReference>
<dbReference type="InParanoid" id="D7G5U3"/>
<dbReference type="InterPro" id="IPR051495">
    <property type="entry name" value="Epithelial_Barrier/Signaling"/>
</dbReference>
<name>D7G5U3_ECTSI</name>
<dbReference type="Pfam" id="PF00094">
    <property type="entry name" value="VWD"/>
    <property type="match status" value="1"/>
</dbReference>
<dbReference type="EMBL" id="FN649751">
    <property type="protein sequence ID" value="CBJ27390.1"/>
    <property type="molecule type" value="Genomic_DNA"/>
</dbReference>
<dbReference type="OrthoDB" id="6051552at2759"/>
<protein>
    <recommendedName>
        <fullName evidence="1">VWFD domain-containing protein</fullName>
    </recommendedName>
</protein>
<dbReference type="PANTHER" id="PTHR13802">
    <property type="entry name" value="MUCIN 4-RELATED"/>
    <property type="match status" value="1"/>
</dbReference>
<evidence type="ECO:0000313" key="2">
    <source>
        <dbReference type="EMBL" id="CBJ27390.1"/>
    </source>
</evidence>
<dbReference type="eggNOG" id="KOG4291">
    <property type="taxonomic scope" value="Eukaryota"/>
</dbReference>
<evidence type="ECO:0000313" key="3">
    <source>
        <dbReference type="Proteomes" id="UP000002630"/>
    </source>
</evidence>
<feature type="domain" description="VWFD" evidence="1">
    <location>
        <begin position="13"/>
        <end position="199"/>
    </location>
</feature>
<gene>
    <name evidence="2" type="ORF">Esi_0067_0115</name>
</gene>
<dbReference type="InterPro" id="IPR001846">
    <property type="entry name" value="VWF_type-D"/>
</dbReference>
<keyword evidence="3" id="KW-1185">Reference proteome</keyword>
<evidence type="ECO:0000259" key="1">
    <source>
        <dbReference type="PROSITE" id="PS51233"/>
    </source>
</evidence>
<dbReference type="EMBL" id="FN648894">
    <property type="protein sequence ID" value="CBJ27390.1"/>
    <property type="molecule type" value="Genomic_DNA"/>
</dbReference>
<dbReference type="PROSITE" id="PS51233">
    <property type="entry name" value="VWFD"/>
    <property type="match status" value="1"/>
</dbReference>
<organism evidence="2 3">
    <name type="scientific">Ectocarpus siliculosus</name>
    <name type="common">Brown alga</name>
    <name type="synonym">Conferva siliculosa</name>
    <dbReference type="NCBI Taxonomy" id="2880"/>
    <lineage>
        <taxon>Eukaryota</taxon>
        <taxon>Sar</taxon>
        <taxon>Stramenopiles</taxon>
        <taxon>Ochrophyta</taxon>
        <taxon>PX clade</taxon>
        <taxon>Phaeophyceae</taxon>
        <taxon>Ectocarpales</taxon>
        <taxon>Ectocarpaceae</taxon>
        <taxon>Ectocarpus</taxon>
    </lineage>
</organism>
<accession>D7G5U3</accession>
<sequence length="228" mass="23905">MQTGGATPAPPVVCGFNGGDPHLVTLDGLAYDCHGRGEFFLTKVESTQGEVQVRFEPWSQDPSGPFTVTTAMVAREEGSSVVQVTLAASGSALEILVDGETYDEAANPGTGVMLDVTSSQVDMLFLSCMEISVSFANAMLSVEVNVPRPLETTGLLGNNNGDPVDDWMVCLGIDQCVFDFVFAGEAVGMATLAGLRACGVPACVVHDRNGRNARKCALHTSANKVSEV</sequence>
<proteinExistence type="predicted"/>
<dbReference type="AlphaFoldDB" id="D7G5U3"/>
<dbReference type="Proteomes" id="UP000002630">
    <property type="component" value="Linkage Group LG26"/>
</dbReference>